<accession>A0ABM9Y658</accession>
<proteinExistence type="predicted"/>
<evidence type="ECO:0000313" key="2">
    <source>
        <dbReference type="EMBL" id="EEQ09159.1"/>
    </source>
</evidence>
<keyword evidence="3" id="KW-1185">Reference proteome</keyword>
<reference evidence="2" key="1">
    <citation type="submission" date="2008-12" db="EMBL/GenBank/DDBJ databases">
        <title>Annotation of the Yersinia mollaretii ATCC 43969 genome.</title>
        <authorList>
            <person name="Read T.D."/>
            <person name="Akmal A."/>
            <person name="Bishop-Lilly K."/>
            <person name="Chen P.E."/>
            <person name="Cook C."/>
            <person name="Kiley M.P."/>
            <person name="Lentz S."/>
            <person name="Mateczun A."/>
            <person name="Nagarajan N."/>
            <person name="Nolan N."/>
            <person name="Osborne B.I."/>
            <person name="Pop M."/>
            <person name="Sozhamannan S."/>
            <person name="Stewart A.C."/>
            <person name="Sulakvelidze A."/>
            <person name="Thomason B."/>
            <person name="Willner K."/>
            <person name="Zwick M.E."/>
        </authorList>
    </citation>
    <scope>NUCLEOTIDE SEQUENCE [LARGE SCALE GENOMIC DNA]</scope>
    <source>
        <strain evidence="2">ATCC 43969</strain>
    </source>
</reference>
<evidence type="ECO:0000256" key="1">
    <source>
        <dbReference type="SAM" id="MobiDB-lite"/>
    </source>
</evidence>
<feature type="region of interest" description="Disordered" evidence="1">
    <location>
        <begin position="1"/>
        <end position="23"/>
    </location>
</feature>
<organism evidence="2 3">
    <name type="scientific">Yersinia mollaretii (strain ATCC 43969 / DSM 18520 / CIP 103324 / CNY 7263 / WAIP 204)</name>
    <dbReference type="NCBI Taxonomy" id="349967"/>
    <lineage>
        <taxon>Bacteria</taxon>
        <taxon>Pseudomonadati</taxon>
        <taxon>Pseudomonadota</taxon>
        <taxon>Gammaproteobacteria</taxon>
        <taxon>Enterobacterales</taxon>
        <taxon>Yersiniaceae</taxon>
        <taxon>Yersinia</taxon>
    </lineage>
</organism>
<dbReference type="GeneID" id="57916998"/>
<gene>
    <name evidence="2" type="ORF">ymoll0001_38080</name>
</gene>
<dbReference type="EMBL" id="AALD02000048">
    <property type="protein sequence ID" value="EEQ09159.1"/>
    <property type="molecule type" value="Genomic_DNA"/>
</dbReference>
<comment type="caution">
    <text evidence="2">The sequence shown here is derived from an EMBL/GenBank/DDBJ whole genome shotgun (WGS) entry which is preliminary data.</text>
</comment>
<sequence length="70" mass="7959">MASRYLPYIHNQKDGGGQQDNPDEVQRNREFLALQNMLPVALQRTQAEETGKNALIRFAAVTEEEIELSN</sequence>
<evidence type="ECO:0008006" key="4">
    <source>
        <dbReference type="Google" id="ProtNLM"/>
    </source>
</evidence>
<protein>
    <recommendedName>
        <fullName evidence="4">Phage portal protein</fullName>
    </recommendedName>
</protein>
<dbReference type="RefSeq" id="WP_004877008.1">
    <property type="nucleotide sequence ID" value="NZ_AALD02000048.1"/>
</dbReference>
<name>A0ABM9Y658_YERMW</name>
<evidence type="ECO:0000313" key="3">
    <source>
        <dbReference type="Proteomes" id="UP000003027"/>
    </source>
</evidence>
<dbReference type="Proteomes" id="UP000003027">
    <property type="component" value="Unassembled WGS sequence"/>
</dbReference>